<accession>A0AA36AHB6</accession>
<dbReference type="EMBL" id="OX597814">
    <property type="protein sequence ID" value="CAI9715544.1"/>
    <property type="molecule type" value="Genomic_DNA"/>
</dbReference>
<gene>
    <name evidence="1" type="ORF">OCTVUL_1B031665</name>
</gene>
<name>A0AA36AHB6_OCTVU</name>
<evidence type="ECO:0000313" key="2">
    <source>
        <dbReference type="Proteomes" id="UP001162480"/>
    </source>
</evidence>
<organism evidence="1 2">
    <name type="scientific">Octopus vulgaris</name>
    <name type="common">Common octopus</name>
    <dbReference type="NCBI Taxonomy" id="6645"/>
    <lineage>
        <taxon>Eukaryota</taxon>
        <taxon>Metazoa</taxon>
        <taxon>Spiralia</taxon>
        <taxon>Lophotrochozoa</taxon>
        <taxon>Mollusca</taxon>
        <taxon>Cephalopoda</taxon>
        <taxon>Coleoidea</taxon>
        <taxon>Octopodiformes</taxon>
        <taxon>Octopoda</taxon>
        <taxon>Incirrata</taxon>
        <taxon>Octopodidae</taxon>
        <taxon>Octopus</taxon>
    </lineage>
</organism>
<reference evidence="1" key="1">
    <citation type="submission" date="2023-08" db="EMBL/GenBank/DDBJ databases">
        <authorList>
            <person name="Alioto T."/>
            <person name="Alioto T."/>
            <person name="Gomez Garrido J."/>
        </authorList>
    </citation>
    <scope>NUCLEOTIDE SEQUENCE</scope>
</reference>
<protein>
    <submittedName>
        <fullName evidence="1">Uncharacterized protein</fullName>
    </submittedName>
</protein>
<sequence>MRVNWFALNNGDIDLKEDSWEKDFDLVVWRKHSLSIELDDKPNESLQVIQIWELIGMFPNNMIALETFISLPETEAFRRVEAVKNGHRLTGGNRLS</sequence>
<dbReference type="AlphaFoldDB" id="A0AA36AHB6"/>
<dbReference type="Proteomes" id="UP001162480">
    <property type="component" value="Chromosome 1"/>
</dbReference>
<keyword evidence="2" id="KW-1185">Reference proteome</keyword>
<evidence type="ECO:0000313" key="1">
    <source>
        <dbReference type="EMBL" id="CAI9715544.1"/>
    </source>
</evidence>
<proteinExistence type="predicted"/>